<evidence type="ECO:0000256" key="1">
    <source>
        <dbReference type="SAM" id="Phobius"/>
    </source>
</evidence>
<reference evidence="2 5" key="3">
    <citation type="submission" date="2017-11" db="EMBL/GenBank/DDBJ databases">
        <title>Complete genome sequence of Serratia sp. ATCC 39006 LacA.</title>
        <authorList>
            <person name="Hampton H.G."/>
            <person name="Jackson S.A."/>
            <person name="Jauregui R."/>
            <person name="Poulter G.T.M."/>
            <person name="Salmond G.P.C."/>
            <person name="Fineran P.C."/>
        </authorList>
    </citation>
    <scope>NUCLEOTIDE SEQUENCE [LARGE SCALE GENOMIC DNA]</scope>
    <source>
        <strain evidence="2 5">ATCC 39006</strain>
    </source>
</reference>
<accession>A0A2I5TFE0</accession>
<feature type="transmembrane region" description="Helical" evidence="1">
    <location>
        <begin position="104"/>
        <end position="122"/>
    </location>
</feature>
<dbReference type="PANTHER" id="PTHR34980">
    <property type="entry name" value="INNER MEMBRANE PROTEIN-RELATED-RELATED"/>
    <property type="match status" value="1"/>
</dbReference>
<keyword evidence="1" id="KW-0472">Membrane</keyword>
<reference evidence="3" key="4">
    <citation type="submission" date="2017-11" db="EMBL/GenBank/DDBJ databases">
        <title>Complete genome sequence of Serratia sp. ATCC 39006.</title>
        <authorList>
            <person name="Hampton H.G."/>
            <person name="Jackson S.A."/>
            <person name="Jauregui R."/>
            <person name="Poulter G.T.M."/>
            <person name="Salmond G.P.C."/>
            <person name="Fineran P.C."/>
        </authorList>
    </citation>
    <scope>NUCLEOTIDE SEQUENCE</scope>
    <source>
        <strain evidence="3">ATCC 39006</strain>
    </source>
</reference>
<evidence type="ECO:0000313" key="2">
    <source>
        <dbReference type="EMBL" id="AUG98970.1"/>
    </source>
</evidence>
<gene>
    <name evidence="2" type="ORF">CWC46_03510</name>
    <name evidence="3" type="ORF">Ser39006_003510</name>
</gene>
<feature type="transmembrane region" description="Helical" evidence="1">
    <location>
        <begin position="47"/>
        <end position="63"/>
    </location>
</feature>
<protein>
    <submittedName>
        <fullName evidence="3">DUF805 domain-containing protein</fullName>
    </submittedName>
</protein>
<sequence>MTLQQWCFSFSGRIGRRDFWLWVAIWLVLTVVLFTVAGQGWLSTQTAAFALVALLWPTAAVLVKRLHDRNKSGGWALLLILAWLLGNGNWNMLPALGQWGLGRFIPTLIVIMMLLDCGAFVGTSGENRFGPQARPLRLCF</sequence>
<keyword evidence="1" id="KW-0812">Transmembrane</keyword>
<evidence type="ECO:0000313" key="3">
    <source>
        <dbReference type="EMBL" id="AUH03285.1"/>
    </source>
</evidence>
<dbReference type="GO" id="GO:0005886">
    <property type="term" value="C:plasma membrane"/>
    <property type="evidence" value="ECO:0007669"/>
    <property type="project" value="TreeGrafter"/>
</dbReference>
<dbReference type="Pfam" id="PF05656">
    <property type="entry name" value="DUF805"/>
    <property type="match status" value="1"/>
</dbReference>
<proteinExistence type="predicted"/>
<dbReference type="STRING" id="104623.Ser39006_00297"/>
<reference evidence="3" key="2">
    <citation type="submission" date="2013-09" db="EMBL/GenBank/DDBJ databases">
        <authorList>
            <person name="Wang G."/>
            <person name="Yang Y."/>
            <person name="Su Y."/>
        </authorList>
    </citation>
    <scope>NUCLEOTIDE SEQUENCE</scope>
    <source>
        <strain evidence="3">ATCC 39006</strain>
    </source>
</reference>
<dbReference type="InterPro" id="IPR008523">
    <property type="entry name" value="DUF805"/>
</dbReference>
<evidence type="ECO:0000313" key="4">
    <source>
        <dbReference type="Proteomes" id="UP000017700"/>
    </source>
</evidence>
<dbReference type="KEGG" id="sera:Ser39006_003510"/>
<dbReference type="EMBL" id="CP025085">
    <property type="protein sequence ID" value="AUG98970.1"/>
    <property type="molecule type" value="Genomic_DNA"/>
</dbReference>
<dbReference type="KEGG" id="serq:CWC46_03510"/>
<dbReference type="PANTHER" id="PTHR34980:SF1">
    <property type="entry name" value="INNER MEMBRANE PROTEIN"/>
    <property type="match status" value="1"/>
</dbReference>
<reference evidence="3 4" key="1">
    <citation type="journal article" date="2013" name="Genome Announc.">
        <title>Draft genome sequence of Serratia sp. strain ATCC 39006, a model bacterium for analysis of the biosynthesis and regulation of prodigiosin, a carbapenem, and gas vesicles.</title>
        <authorList>
            <person name="Fineran P.C."/>
            <person name="Iglesias Cans M.C."/>
            <person name="Ramsay J.P."/>
            <person name="Wilf N.M."/>
            <person name="Cossyleon D."/>
            <person name="McNeil M.B."/>
            <person name="Williamson N.R."/>
            <person name="Monson R.E."/>
            <person name="Becher S.A."/>
            <person name="Stanton J.A."/>
            <person name="Brugger K."/>
            <person name="Brown S.D."/>
            <person name="Salmond G.P."/>
        </authorList>
    </citation>
    <scope>NUCLEOTIDE SEQUENCE [LARGE SCALE GENOMIC DNA]</scope>
    <source>
        <strain evidence="3">ATCC 39006</strain>
        <strain evidence="4">ATCC 39006 / SC 11482</strain>
    </source>
</reference>
<keyword evidence="4" id="KW-1185">Reference proteome</keyword>
<feature type="transmembrane region" description="Helical" evidence="1">
    <location>
        <begin position="20"/>
        <end position="41"/>
    </location>
</feature>
<feature type="transmembrane region" description="Helical" evidence="1">
    <location>
        <begin position="75"/>
        <end position="92"/>
    </location>
</feature>
<dbReference type="OrthoDB" id="9812349at2"/>
<organism evidence="3 4">
    <name type="scientific">Serratia sp. (strain ATCC 39006)</name>
    <name type="common">Prodigiosinella confusarubida</name>
    <dbReference type="NCBI Taxonomy" id="104623"/>
    <lineage>
        <taxon>Bacteria</taxon>
        <taxon>Pseudomonadati</taxon>
        <taxon>Pseudomonadota</taxon>
        <taxon>Gammaproteobacteria</taxon>
        <taxon>Enterobacterales</taxon>
        <taxon>Pectobacteriaceae</taxon>
        <taxon>Prodigiosinella</taxon>
    </lineage>
</organism>
<dbReference type="EMBL" id="CP025084">
    <property type="protein sequence ID" value="AUH03285.1"/>
    <property type="molecule type" value="Genomic_DNA"/>
</dbReference>
<keyword evidence="1" id="KW-1133">Transmembrane helix</keyword>
<dbReference type="Proteomes" id="UP000017700">
    <property type="component" value="Chromosome"/>
</dbReference>
<evidence type="ECO:0000313" key="5">
    <source>
        <dbReference type="Proteomes" id="UP000233778"/>
    </source>
</evidence>
<dbReference type="AlphaFoldDB" id="A0A2I5TFE0"/>
<dbReference type="RefSeq" id="WP_021013574.1">
    <property type="nucleotide sequence ID" value="NZ_CP025084.1"/>
</dbReference>
<name>A0A2I5TFE0_SERS3</name>
<dbReference type="Proteomes" id="UP000233778">
    <property type="component" value="Chromosome"/>
</dbReference>